<feature type="region of interest" description="Disordered" evidence="1">
    <location>
        <begin position="1"/>
        <end position="24"/>
    </location>
</feature>
<comment type="caution">
    <text evidence="2">The sequence shown here is derived from an EMBL/GenBank/DDBJ whole genome shotgun (WGS) entry which is preliminary data.</text>
</comment>
<evidence type="ECO:0008006" key="4">
    <source>
        <dbReference type="Google" id="ProtNLM"/>
    </source>
</evidence>
<reference evidence="2 3" key="1">
    <citation type="submission" date="2018-08" db="EMBL/GenBank/DDBJ databases">
        <title>Paraburkholderia sp. DHOM06 isolated from forest soil.</title>
        <authorList>
            <person name="Gao Z.-H."/>
            <person name="Qiu L.-H."/>
        </authorList>
    </citation>
    <scope>NUCLEOTIDE SEQUENCE [LARGE SCALE GENOMIC DNA]</scope>
    <source>
        <strain evidence="2 3">DHOM06</strain>
    </source>
</reference>
<sequence>MNMNGNAGHAPMGETMSSARGDSSKRAVGEVDINALRSGLQAFRPPKRYTVIEVVRELFPVLEAKRNEGASFEQLVELLNKNRLEIAAQTLKTQMSIVRRELKVAFVECPSCGTRVKELATSGNSDSGGVKG</sequence>
<protein>
    <recommendedName>
        <fullName evidence="4">DNA-binding protein</fullName>
    </recommendedName>
</protein>
<evidence type="ECO:0000313" key="2">
    <source>
        <dbReference type="EMBL" id="RDU94951.1"/>
    </source>
</evidence>
<proteinExistence type="predicted"/>
<keyword evidence="3" id="KW-1185">Reference proteome</keyword>
<gene>
    <name evidence="2" type="ORF">DWV00_31290</name>
</gene>
<organism evidence="2 3">
    <name type="scientific">Trinickia dinghuensis</name>
    <dbReference type="NCBI Taxonomy" id="2291023"/>
    <lineage>
        <taxon>Bacteria</taxon>
        <taxon>Pseudomonadati</taxon>
        <taxon>Pseudomonadota</taxon>
        <taxon>Betaproteobacteria</taxon>
        <taxon>Burkholderiales</taxon>
        <taxon>Burkholderiaceae</taxon>
        <taxon>Trinickia</taxon>
    </lineage>
</organism>
<evidence type="ECO:0000256" key="1">
    <source>
        <dbReference type="SAM" id="MobiDB-lite"/>
    </source>
</evidence>
<dbReference type="RefSeq" id="WP_115537489.1">
    <property type="nucleotide sequence ID" value="NZ_QRGA01000024.1"/>
</dbReference>
<dbReference type="AlphaFoldDB" id="A0A3D8JRA3"/>
<dbReference type="EMBL" id="QRGA01000024">
    <property type="protein sequence ID" value="RDU94951.1"/>
    <property type="molecule type" value="Genomic_DNA"/>
</dbReference>
<accession>A0A3D8JRA3</accession>
<name>A0A3D8JRA3_9BURK</name>
<dbReference type="Proteomes" id="UP000256838">
    <property type="component" value="Unassembled WGS sequence"/>
</dbReference>
<evidence type="ECO:0000313" key="3">
    <source>
        <dbReference type="Proteomes" id="UP000256838"/>
    </source>
</evidence>